<dbReference type="InterPro" id="IPR010866">
    <property type="entry name" value="A-2_8-polyST"/>
</dbReference>
<organism evidence="1 2">
    <name type="scientific">Pseudovibrio japonicus</name>
    <dbReference type="NCBI Taxonomy" id="366534"/>
    <lineage>
        <taxon>Bacteria</taxon>
        <taxon>Pseudomonadati</taxon>
        <taxon>Pseudomonadota</taxon>
        <taxon>Alphaproteobacteria</taxon>
        <taxon>Hyphomicrobiales</taxon>
        <taxon>Stappiaceae</taxon>
        <taxon>Pseudovibrio</taxon>
    </lineage>
</organism>
<keyword evidence="2" id="KW-1185">Reference proteome</keyword>
<gene>
    <name evidence="1" type="ORF">GCM10007094_19510</name>
</gene>
<dbReference type="RefSeq" id="WP_189436586.1">
    <property type="nucleotide sequence ID" value="NZ_BMXE01000003.1"/>
</dbReference>
<evidence type="ECO:0000313" key="2">
    <source>
        <dbReference type="Proteomes" id="UP000637980"/>
    </source>
</evidence>
<evidence type="ECO:0000313" key="1">
    <source>
        <dbReference type="EMBL" id="GHB31143.1"/>
    </source>
</evidence>
<dbReference type="Pfam" id="PF07388">
    <property type="entry name" value="A-2_8-polyST"/>
    <property type="match status" value="1"/>
</dbReference>
<reference evidence="2" key="1">
    <citation type="journal article" date="2019" name="Int. J. Syst. Evol. Microbiol.">
        <title>The Global Catalogue of Microorganisms (GCM) 10K type strain sequencing project: providing services to taxonomists for standard genome sequencing and annotation.</title>
        <authorList>
            <consortium name="The Broad Institute Genomics Platform"/>
            <consortium name="The Broad Institute Genome Sequencing Center for Infectious Disease"/>
            <person name="Wu L."/>
            <person name="Ma J."/>
        </authorList>
    </citation>
    <scope>NUCLEOTIDE SEQUENCE [LARGE SCALE GENOMIC DNA]</scope>
    <source>
        <strain evidence="2">KCTC 12861</strain>
    </source>
</reference>
<proteinExistence type="predicted"/>
<dbReference type="EMBL" id="BMXE01000003">
    <property type="protein sequence ID" value="GHB31143.1"/>
    <property type="molecule type" value="Genomic_DNA"/>
</dbReference>
<comment type="caution">
    <text evidence="1">The sequence shown here is derived from an EMBL/GenBank/DDBJ whole genome shotgun (WGS) entry which is preliminary data.</text>
</comment>
<sequence length="536" mass="59553">MLLCEASTKLGILILLTIFKRNDDIPGSDRRILLVCNHTSDFEAQEKLLDYARNTPSIAAQFSAIFSLNQLIEPLHPSKWVAPSDRLQAMSTASLLRNALVSEGQEITHLLVGSIQAPPSKTLAGLFEAASVYVYVDGLMTFSPTRSKLINQIGSRIERLYFLDLLNGVDPALLREFSTARYPISPKSLKNVIADFSADHIEGIPKNLEGSPVFLGQYLSSLGLYSQEEEIDLYVRGLVNCAAMAGNKTVFFKPHPRFSDGLLNLLMSSPLLKNYDVRVLDSNLVMEEYLVHVRPAFICAVFSTGLGTANSIYGIPVFGFKTHDFLKRLSPYENSNRVPAAIVYHAYPDIEAPETFVKPSTEELQLKVDLLAAAMQPSMQIKTERQRGRLLQLSQILKDFVSSEANGRVAAFKVPKLLSFETLALSGAKPEINATSSKAPKKSPLAKARKLMEEENFEDAFVVSLKALQKTPDSTQHMRIVTQIAAMKGGLWERRAAEVRESHKAALKEKNRRKGTLKNKTISRGKNFVKRLLKSN</sequence>
<protein>
    <submittedName>
        <fullName evidence="1">Uncharacterized protein</fullName>
    </submittedName>
</protein>
<name>A0ABQ3EA05_9HYPH</name>
<accession>A0ABQ3EA05</accession>
<dbReference type="Proteomes" id="UP000637980">
    <property type="component" value="Unassembled WGS sequence"/>
</dbReference>